<dbReference type="EC" id="4.2.1.45" evidence="2"/>
<evidence type="ECO:0000313" key="3">
    <source>
        <dbReference type="Proteomes" id="UP000298264"/>
    </source>
</evidence>
<dbReference type="CDD" id="cd05252">
    <property type="entry name" value="CDP_GD_SDR_e"/>
    <property type="match status" value="1"/>
</dbReference>
<feature type="domain" description="NAD(P)-binding" evidence="1">
    <location>
        <begin position="14"/>
        <end position="337"/>
    </location>
</feature>
<dbReference type="RefSeq" id="WP_135765003.1">
    <property type="nucleotide sequence ID" value="NZ_RQHV01000061.1"/>
</dbReference>
<dbReference type="Proteomes" id="UP000298264">
    <property type="component" value="Unassembled WGS sequence"/>
</dbReference>
<name>A0A4R9LM45_9LEPT</name>
<keyword evidence="3" id="KW-1185">Reference proteome</keyword>
<dbReference type="GO" id="GO:0047733">
    <property type="term" value="F:CDP-glucose 4,6-dehydratase activity"/>
    <property type="evidence" value="ECO:0007669"/>
    <property type="project" value="UniProtKB-EC"/>
</dbReference>
<dbReference type="InterPro" id="IPR016040">
    <property type="entry name" value="NAD(P)-bd_dom"/>
</dbReference>
<dbReference type="OrthoDB" id="9779041at2"/>
<dbReference type="InterPro" id="IPR036291">
    <property type="entry name" value="NAD(P)-bd_dom_sf"/>
</dbReference>
<dbReference type="PANTHER" id="PTHR43000">
    <property type="entry name" value="DTDP-D-GLUCOSE 4,6-DEHYDRATASE-RELATED"/>
    <property type="match status" value="1"/>
</dbReference>
<gene>
    <name evidence="2" type="primary">rfbG</name>
    <name evidence="2" type="ORF">EHS11_13890</name>
</gene>
<dbReference type="InterPro" id="IPR013445">
    <property type="entry name" value="CDP_4_6_deHydtase"/>
</dbReference>
<keyword evidence="2" id="KW-0456">Lyase</keyword>
<dbReference type="Gene3D" id="3.40.50.720">
    <property type="entry name" value="NAD(P)-binding Rossmann-like Domain"/>
    <property type="match status" value="1"/>
</dbReference>
<accession>A0A4R9LM45</accession>
<evidence type="ECO:0000259" key="1">
    <source>
        <dbReference type="Pfam" id="PF16363"/>
    </source>
</evidence>
<organism evidence="2 3">
    <name type="scientific">Leptospira ilyithenensis</name>
    <dbReference type="NCBI Taxonomy" id="2484901"/>
    <lineage>
        <taxon>Bacteria</taxon>
        <taxon>Pseudomonadati</taxon>
        <taxon>Spirochaetota</taxon>
        <taxon>Spirochaetia</taxon>
        <taxon>Leptospirales</taxon>
        <taxon>Leptospiraceae</taxon>
        <taxon>Leptospira</taxon>
    </lineage>
</organism>
<dbReference type="AlphaFoldDB" id="A0A4R9LM45"/>
<comment type="caution">
    <text evidence="2">The sequence shown here is derived from an EMBL/GenBank/DDBJ whole genome shotgun (WGS) entry which is preliminary data.</text>
</comment>
<dbReference type="SUPFAM" id="SSF51735">
    <property type="entry name" value="NAD(P)-binding Rossmann-fold domains"/>
    <property type="match status" value="1"/>
</dbReference>
<dbReference type="NCBIfam" id="TIGR02622">
    <property type="entry name" value="CDP_4_6_dhtase"/>
    <property type="match status" value="1"/>
</dbReference>
<dbReference type="EMBL" id="RQHV01000061">
    <property type="protein sequence ID" value="TGN08024.1"/>
    <property type="molecule type" value="Genomic_DNA"/>
</dbReference>
<evidence type="ECO:0000313" key="2">
    <source>
        <dbReference type="EMBL" id="TGN08024.1"/>
    </source>
</evidence>
<dbReference type="Pfam" id="PF16363">
    <property type="entry name" value="GDP_Man_Dehyd"/>
    <property type="match status" value="1"/>
</dbReference>
<dbReference type="Gene3D" id="3.90.25.10">
    <property type="entry name" value="UDP-galactose 4-epimerase, domain 1"/>
    <property type="match status" value="1"/>
</dbReference>
<protein>
    <submittedName>
        <fullName evidence="2">CDP-glucose 4,6-dehydratase</fullName>
        <ecNumber evidence="2">4.2.1.45</ecNumber>
    </submittedName>
</protein>
<reference evidence="2" key="1">
    <citation type="journal article" date="2019" name="PLoS Negl. Trop. Dis.">
        <title>Revisiting the worldwide diversity of Leptospira species in the environment.</title>
        <authorList>
            <person name="Vincent A.T."/>
            <person name="Schiettekatte O."/>
            <person name="Bourhy P."/>
            <person name="Veyrier F.J."/>
            <person name="Picardeau M."/>
        </authorList>
    </citation>
    <scope>NUCLEOTIDE SEQUENCE [LARGE SCALE GENOMIC DNA]</scope>
    <source>
        <strain evidence="2">201400974</strain>
    </source>
</reference>
<proteinExistence type="predicted"/>
<sequence length="367" mass="41409">MALNQEFWKDKRVLLTGHTGFKGSWLSLWLSSLGARVYGYSLSPPTDPSLFDLANVRDVLAGSEIADVRDLTKLSGFLKSSNPEIVIHMAAQPLVRDSYKIPVETYAINVMGTVNVLEAVRTSGRGVKVFLNITTDKVYENNEWVWGYREDERLGGHDPYSNSKACSEFVTSTYRNSFFPPQLYMEHGLAIATARAGNVIGGGDFAGDRLIPDIFRSILKKEKVQIRNPKSVRPWQHVLEPLSGYLSLAEHLYKQGDLFSEGWNFGPNESDAKTVLSIVEDIERKLSDRKNSGLAFPGFEIEKGEHPHEAHFLKLDISKAKSGLNWHPKWTLETALDKIIDWSEIYVSKQDIRSICLNQIRDYESAK</sequence>